<dbReference type="Gene3D" id="3.30.420.10">
    <property type="entry name" value="Ribonuclease H-like superfamily/Ribonuclease H"/>
    <property type="match status" value="1"/>
</dbReference>
<sequence length="968" mass="109347">MNYAVLDLETTGHSAEDEIIQVGVAVVSEQLEIVKTYSSFVKPTVPIPAFITGLTGITEEMVMDAPALSEVLLELIPILDDAVLVAHNVGFDAGFLNQALDRCGYMPFTGRRLDTVELLRIFYPTITTYQLGAVAEQFGIEDHQHHQADSDALATARIFIDIAKKLRSMPLLTAQRLSALIDSSKDLHWFLKLNETYIEQDTVFDSNELDYYRQFALKAREWNEEKPPRGENSDIDTNPLEGVSFEQYLADIKERFQQKFENYEEREAQTAMFREVYAALSDDKHLLIEAGTGTGKSLGYLIPALYYSVQSGSKIVVSTHTINLQEQLRQRDLPLLGEVLPFPFKASIFKGRGNYLCLRKFEGKLNSQDMVAPIEDPITAAQMIVWLSETETGDQEELNFGSRGADFWSTVASDADSCLNRACPWFKRCYYHRAKHEANIADVCITNHSMLFTDVQADHRLLPTYNHLVIDEAHHVEEVAGKHLGMSVHYFTLVQAVLRLYRDSRSGLLPSLRLKLQNEGDDHAGAWVETIDEIIPIFQDIKDNWDKLFELLYTYASVSSDSLSEAGAMVKRLQSASLPKGWEDVVSAENNVHVELSRVVKTAEKLMNDVKDRVDDLSVQASLTDLNGALRDLTRVKDELRMFIKLEDKQFVYWIEASQAYRYKSLQLYAAPVDVSSQLQKHFFDVKDSIIMTSATLTVQKNFQYAEEQLGLTGYEAQGRLRTVQLPSPFKYREQALVIIPRDFPVLKGAAVDDDYLGRLVDSLADTANETKGRMLVLFTSYKMLKQVYDPLKLKLEAAGINVLGQGIDSSNRTKLTRRFLQQPETVLLGTSSFWEGVDIPGEGLVCLAIVRLPFQPPNHPLVEAKSELLQRQKQNPFMKLSIPQAVIRFKQGFGRLVRTAQDKGIVIIYDTRVIDTYYGKHFLYSLPGPKIETMHTSQMVPRMQEWLLSGNDAAPAGARQAALTKEE</sequence>
<dbReference type="Gene3D" id="3.40.50.300">
    <property type="entry name" value="P-loop containing nucleotide triphosphate hydrolases"/>
    <property type="match status" value="2"/>
</dbReference>
<organism evidence="13 14">
    <name type="scientific">Paenibacillus nanensis</name>
    <dbReference type="NCBI Taxonomy" id="393251"/>
    <lineage>
        <taxon>Bacteria</taxon>
        <taxon>Bacillati</taxon>
        <taxon>Bacillota</taxon>
        <taxon>Bacilli</taxon>
        <taxon>Bacillales</taxon>
        <taxon>Paenibacillaceae</taxon>
        <taxon>Paenibacillus</taxon>
    </lineage>
</organism>
<dbReference type="GO" id="GO:0006260">
    <property type="term" value="P:DNA replication"/>
    <property type="evidence" value="ECO:0007669"/>
    <property type="project" value="InterPro"/>
</dbReference>
<keyword evidence="13" id="KW-0347">Helicase</keyword>
<dbReference type="InterPro" id="IPR014013">
    <property type="entry name" value="Helic_SF1/SF2_ATP-bd_DinG/Rad3"/>
</dbReference>
<comment type="cofactor">
    <cofactor evidence="1">
        <name>[4Fe-4S] cluster</name>
        <dbReference type="ChEBI" id="CHEBI:49883"/>
    </cofactor>
</comment>
<dbReference type="InterPro" id="IPR006310">
    <property type="entry name" value="DinG"/>
</dbReference>
<evidence type="ECO:0000256" key="3">
    <source>
        <dbReference type="ARBA" id="ARBA00022741"/>
    </source>
</evidence>
<dbReference type="InterPro" id="IPR027417">
    <property type="entry name" value="P-loop_NTPase"/>
</dbReference>
<keyword evidence="14" id="KW-1185">Reference proteome</keyword>
<comment type="function">
    <text evidence="8 9">3'-5' exonuclease.</text>
</comment>
<dbReference type="GO" id="GO:0003887">
    <property type="term" value="F:DNA-directed DNA polymerase activity"/>
    <property type="evidence" value="ECO:0007669"/>
    <property type="project" value="InterPro"/>
</dbReference>
<dbReference type="NCBIfam" id="TIGR01407">
    <property type="entry name" value="dinG_rel"/>
    <property type="match status" value="1"/>
</dbReference>
<dbReference type="RefSeq" id="WP_119599134.1">
    <property type="nucleotide sequence ID" value="NZ_QXQA01000004.1"/>
</dbReference>
<evidence type="ECO:0000256" key="4">
    <source>
        <dbReference type="ARBA" id="ARBA00022801"/>
    </source>
</evidence>
<dbReference type="InterPro" id="IPR036397">
    <property type="entry name" value="RNaseH_sf"/>
</dbReference>
<evidence type="ECO:0000259" key="11">
    <source>
        <dbReference type="PROSITE" id="PS51193"/>
    </source>
</evidence>
<dbReference type="InterPro" id="IPR013520">
    <property type="entry name" value="Ribonucl_H"/>
</dbReference>
<evidence type="ECO:0000256" key="8">
    <source>
        <dbReference type="HAMAP-Rule" id="MF_02206"/>
    </source>
</evidence>
<evidence type="ECO:0000259" key="10">
    <source>
        <dbReference type="PROSITE" id="PS51192"/>
    </source>
</evidence>
<keyword evidence="6 8" id="KW-0067">ATP-binding</keyword>
<dbReference type="GO" id="GO:0016887">
    <property type="term" value="F:ATP hydrolysis activity"/>
    <property type="evidence" value="ECO:0007669"/>
    <property type="project" value="RHEA"/>
</dbReference>
<evidence type="ECO:0000256" key="5">
    <source>
        <dbReference type="ARBA" id="ARBA00022839"/>
    </source>
</evidence>
<dbReference type="FunFam" id="3.30.420.10:FF:000045">
    <property type="entry name" value="3'-5' exonuclease DinG"/>
    <property type="match status" value="1"/>
</dbReference>
<dbReference type="GO" id="GO:0043139">
    <property type="term" value="F:5'-3' DNA helicase activity"/>
    <property type="evidence" value="ECO:0007669"/>
    <property type="project" value="UniProtKB-EC"/>
</dbReference>
<dbReference type="InterPro" id="IPR001650">
    <property type="entry name" value="Helicase_C-like"/>
</dbReference>
<dbReference type="InterPro" id="IPR012337">
    <property type="entry name" value="RNaseH-like_sf"/>
</dbReference>
<dbReference type="EC" id="3.1.-.-" evidence="8 9"/>
<evidence type="ECO:0000256" key="6">
    <source>
        <dbReference type="ARBA" id="ARBA00022840"/>
    </source>
</evidence>
<dbReference type="GO" id="GO:0005524">
    <property type="term" value="F:ATP binding"/>
    <property type="evidence" value="ECO:0007669"/>
    <property type="project" value="UniProtKB-UniRule"/>
</dbReference>
<dbReference type="PROSITE" id="PS51194">
    <property type="entry name" value="HELICASE_CTER"/>
    <property type="match status" value="1"/>
</dbReference>
<dbReference type="NCBIfam" id="NF005981">
    <property type="entry name" value="PRK08074.1"/>
    <property type="match status" value="1"/>
</dbReference>
<dbReference type="Pfam" id="PF00270">
    <property type="entry name" value="DEAD"/>
    <property type="match status" value="1"/>
</dbReference>
<evidence type="ECO:0000256" key="9">
    <source>
        <dbReference type="RuleBase" id="RU364106"/>
    </source>
</evidence>
<dbReference type="Pfam" id="PF13307">
    <property type="entry name" value="Helicase_C_2"/>
    <property type="match status" value="1"/>
</dbReference>
<dbReference type="InterPro" id="IPR006054">
    <property type="entry name" value="DnaQ"/>
</dbReference>
<comment type="catalytic activity">
    <reaction evidence="7">
        <text>ATP + H2O = ADP + phosphate + H(+)</text>
        <dbReference type="Rhea" id="RHEA:13065"/>
        <dbReference type="ChEBI" id="CHEBI:15377"/>
        <dbReference type="ChEBI" id="CHEBI:15378"/>
        <dbReference type="ChEBI" id="CHEBI:30616"/>
        <dbReference type="ChEBI" id="CHEBI:43474"/>
        <dbReference type="ChEBI" id="CHEBI:456216"/>
        <dbReference type="EC" id="5.6.2.3"/>
    </reaction>
</comment>
<dbReference type="EMBL" id="QXQA01000004">
    <property type="protein sequence ID" value="RIX53525.1"/>
    <property type="molecule type" value="Genomic_DNA"/>
</dbReference>
<dbReference type="SUPFAM" id="SSF52540">
    <property type="entry name" value="P-loop containing nucleoside triphosphate hydrolases"/>
    <property type="match status" value="1"/>
</dbReference>
<feature type="domain" description="Helicase ATP-binding" evidence="10">
    <location>
        <begin position="277"/>
        <end position="487"/>
    </location>
</feature>
<evidence type="ECO:0000313" key="14">
    <source>
        <dbReference type="Proteomes" id="UP000266482"/>
    </source>
</evidence>
<evidence type="ECO:0000259" key="12">
    <source>
        <dbReference type="PROSITE" id="PS51194"/>
    </source>
</evidence>
<dbReference type="NCBIfam" id="TIGR00573">
    <property type="entry name" value="dnaq"/>
    <property type="match status" value="1"/>
</dbReference>
<evidence type="ECO:0000256" key="1">
    <source>
        <dbReference type="ARBA" id="ARBA00001966"/>
    </source>
</evidence>
<keyword evidence="5 8" id="KW-0269">Exonuclease</keyword>
<comment type="similarity">
    <text evidence="8 9">Belongs to the helicase family. DinG subfamily. Type 2 sub-subfamily.</text>
</comment>
<dbReference type="InterPro" id="IPR045028">
    <property type="entry name" value="DinG/Rad3-like"/>
</dbReference>
<dbReference type="SMART" id="SM00487">
    <property type="entry name" value="DEXDc"/>
    <property type="match status" value="1"/>
</dbReference>
<proteinExistence type="inferred from homology"/>
<dbReference type="HAMAP" id="MF_02206">
    <property type="entry name" value="DinG_exonucl"/>
    <property type="match status" value="1"/>
</dbReference>
<name>A0A3A1UZ41_9BACL</name>
<dbReference type="SMART" id="SM00491">
    <property type="entry name" value="HELICc2"/>
    <property type="match status" value="1"/>
</dbReference>
<dbReference type="InterPro" id="IPR014001">
    <property type="entry name" value="Helicase_ATP-bd"/>
</dbReference>
<dbReference type="SMART" id="SM00479">
    <property type="entry name" value="EXOIII"/>
    <property type="match status" value="1"/>
</dbReference>
<keyword evidence="4 8" id="KW-0378">Hydrolase</keyword>
<keyword evidence="3 8" id="KW-0547">Nucleotide-binding</keyword>
<dbReference type="AlphaFoldDB" id="A0A3A1UZ41"/>
<comment type="caution">
    <text evidence="13">The sequence shown here is derived from an EMBL/GenBank/DDBJ whole genome shotgun (WGS) entry which is preliminary data.</text>
</comment>
<evidence type="ECO:0000313" key="13">
    <source>
        <dbReference type="EMBL" id="RIX53525.1"/>
    </source>
</evidence>
<feature type="short sequence motif" description="DEAH box" evidence="8">
    <location>
        <begin position="471"/>
        <end position="474"/>
    </location>
</feature>
<dbReference type="SUPFAM" id="SSF53098">
    <property type="entry name" value="Ribonuclease H-like"/>
    <property type="match status" value="1"/>
</dbReference>
<dbReference type="Proteomes" id="UP000266482">
    <property type="component" value="Unassembled WGS sequence"/>
</dbReference>
<evidence type="ECO:0000256" key="2">
    <source>
        <dbReference type="ARBA" id="ARBA00022722"/>
    </source>
</evidence>
<dbReference type="OrthoDB" id="9803913at2"/>
<dbReference type="PANTHER" id="PTHR11472:SF34">
    <property type="entry name" value="REGULATOR OF TELOMERE ELONGATION HELICASE 1"/>
    <property type="match status" value="1"/>
</dbReference>
<reference evidence="13 14" key="1">
    <citation type="submission" date="2018-09" db="EMBL/GenBank/DDBJ databases">
        <title>Paenibacillus aracenensis nov. sp. isolated from a cave in southern Spain.</title>
        <authorList>
            <person name="Jurado V."/>
            <person name="Gutierrez-Patricio S."/>
            <person name="Gonzalez-Pimentel J.L."/>
            <person name="Miller A.Z."/>
            <person name="Laiz L."/>
            <person name="Saiz-Jimenez C."/>
        </authorList>
    </citation>
    <scope>NUCLEOTIDE SEQUENCE [LARGE SCALE GENOMIC DNA]</scope>
    <source>
        <strain evidence="13 14">DSM 22867</strain>
    </source>
</reference>
<protein>
    <recommendedName>
        <fullName evidence="8 9">3'-5' exonuclease DinG</fullName>
        <ecNumber evidence="8 9">3.1.-.-</ecNumber>
    </recommendedName>
</protein>
<dbReference type="CDD" id="cd06127">
    <property type="entry name" value="DEDDh"/>
    <property type="match status" value="1"/>
</dbReference>
<evidence type="ECO:0000256" key="7">
    <source>
        <dbReference type="ARBA" id="ARBA00048954"/>
    </source>
</evidence>
<feature type="binding site" evidence="8">
    <location>
        <begin position="290"/>
        <end position="297"/>
    </location>
    <ligand>
        <name>ATP</name>
        <dbReference type="ChEBI" id="CHEBI:30616"/>
    </ligand>
</feature>
<dbReference type="PANTHER" id="PTHR11472">
    <property type="entry name" value="DNA REPAIR DEAD HELICASE RAD3/XP-D SUBFAMILY MEMBER"/>
    <property type="match status" value="1"/>
</dbReference>
<accession>A0A3A1UZ41</accession>
<dbReference type="Pfam" id="PF00929">
    <property type="entry name" value="RNase_T"/>
    <property type="match status" value="1"/>
</dbReference>
<feature type="domain" description="Helicase C-terminal" evidence="12">
    <location>
        <begin position="759"/>
        <end position="948"/>
    </location>
</feature>
<gene>
    <name evidence="8 9 13" type="primary">dinG</name>
    <name evidence="13" type="ORF">D3P08_08780</name>
</gene>
<keyword evidence="2 8" id="KW-0540">Nuclease</keyword>
<dbReference type="GO" id="GO:0008408">
    <property type="term" value="F:3'-5' exonuclease activity"/>
    <property type="evidence" value="ECO:0007669"/>
    <property type="project" value="UniProtKB-UniRule"/>
</dbReference>
<dbReference type="GO" id="GO:0003677">
    <property type="term" value="F:DNA binding"/>
    <property type="evidence" value="ECO:0007669"/>
    <property type="project" value="InterPro"/>
</dbReference>
<feature type="domain" description="Helicase ATP-binding" evidence="11">
    <location>
        <begin position="255"/>
        <end position="519"/>
    </location>
</feature>
<dbReference type="PROSITE" id="PS51192">
    <property type="entry name" value="HELICASE_ATP_BIND_1"/>
    <property type="match status" value="1"/>
</dbReference>
<dbReference type="PROSITE" id="PS51193">
    <property type="entry name" value="HELICASE_ATP_BIND_2"/>
    <property type="match status" value="1"/>
</dbReference>
<dbReference type="InterPro" id="IPR006555">
    <property type="entry name" value="ATP-dep_Helicase_C"/>
</dbReference>
<dbReference type="InterPro" id="IPR011545">
    <property type="entry name" value="DEAD/DEAH_box_helicase_dom"/>
</dbReference>